<name>A0AA37UK66_9PEZI</name>
<accession>A0AA37UK66</accession>
<evidence type="ECO:0000313" key="2">
    <source>
        <dbReference type="Proteomes" id="UP001055115"/>
    </source>
</evidence>
<proteinExistence type="predicted"/>
<dbReference type="GeneID" id="73330514"/>
<dbReference type="AlphaFoldDB" id="A0AA37UK66"/>
<keyword evidence="1" id="KW-0548">Nucleotidyltransferase</keyword>
<gene>
    <name evidence="1" type="ORF">ColSpa_09712</name>
</gene>
<comment type="caution">
    <text evidence="1">The sequence shown here is derived from an EMBL/GenBank/DDBJ whole genome shotgun (WGS) entry which is preliminary data.</text>
</comment>
<protein>
    <submittedName>
        <fullName evidence="1">Terminal uridylyltransferase cid1</fullName>
    </submittedName>
</protein>
<keyword evidence="2" id="KW-1185">Reference proteome</keyword>
<dbReference type="RefSeq" id="XP_049131881.1">
    <property type="nucleotide sequence ID" value="XM_049275924.1"/>
</dbReference>
<keyword evidence="1" id="KW-0808">Transferase</keyword>
<dbReference type="GO" id="GO:0016779">
    <property type="term" value="F:nucleotidyltransferase activity"/>
    <property type="evidence" value="ECO:0007669"/>
    <property type="project" value="UniProtKB-KW"/>
</dbReference>
<evidence type="ECO:0000313" key="1">
    <source>
        <dbReference type="EMBL" id="GKT49531.1"/>
    </source>
</evidence>
<dbReference type="EMBL" id="BQXU01000030">
    <property type="protein sequence ID" value="GKT49531.1"/>
    <property type="molecule type" value="Genomic_DNA"/>
</dbReference>
<sequence>MCAVPRISSLNVDGYFDFRRVEDAAVEIAAAVKGPAPGQGVSFRHYSSGVRVPPAAFRGYMEKTYGDAFA</sequence>
<reference evidence="1 2" key="1">
    <citation type="submission" date="2022-03" db="EMBL/GenBank/DDBJ databases">
        <title>Genome data of Colletotrichum spp.</title>
        <authorList>
            <person name="Utami Y.D."/>
            <person name="Hiruma K."/>
        </authorList>
    </citation>
    <scope>NUCLEOTIDE SEQUENCE [LARGE SCALE GENOMIC DNA]</scope>
    <source>
        <strain evidence="1 2">MAFF 239500</strain>
    </source>
</reference>
<organism evidence="1 2">
    <name type="scientific">Colletotrichum spaethianum</name>
    <dbReference type="NCBI Taxonomy" id="700344"/>
    <lineage>
        <taxon>Eukaryota</taxon>
        <taxon>Fungi</taxon>
        <taxon>Dikarya</taxon>
        <taxon>Ascomycota</taxon>
        <taxon>Pezizomycotina</taxon>
        <taxon>Sordariomycetes</taxon>
        <taxon>Hypocreomycetidae</taxon>
        <taxon>Glomerellales</taxon>
        <taxon>Glomerellaceae</taxon>
        <taxon>Colletotrichum</taxon>
        <taxon>Colletotrichum spaethianum species complex</taxon>
    </lineage>
</organism>
<dbReference type="Proteomes" id="UP001055115">
    <property type="component" value="Unassembled WGS sequence"/>
</dbReference>